<dbReference type="AlphaFoldDB" id="A0A0E9W1E2"/>
<accession>A0A0E9W1E2</accession>
<evidence type="ECO:0000313" key="1">
    <source>
        <dbReference type="EMBL" id="JAH84151.1"/>
    </source>
</evidence>
<organism evidence="1">
    <name type="scientific">Anguilla anguilla</name>
    <name type="common">European freshwater eel</name>
    <name type="synonym">Muraena anguilla</name>
    <dbReference type="NCBI Taxonomy" id="7936"/>
    <lineage>
        <taxon>Eukaryota</taxon>
        <taxon>Metazoa</taxon>
        <taxon>Chordata</taxon>
        <taxon>Craniata</taxon>
        <taxon>Vertebrata</taxon>
        <taxon>Euteleostomi</taxon>
        <taxon>Actinopterygii</taxon>
        <taxon>Neopterygii</taxon>
        <taxon>Teleostei</taxon>
        <taxon>Anguilliformes</taxon>
        <taxon>Anguillidae</taxon>
        <taxon>Anguilla</taxon>
    </lineage>
</organism>
<proteinExistence type="predicted"/>
<protein>
    <submittedName>
        <fullName evidence="1">Uncharacterized protein</fullName>
    </submittedName>
</protein>
<reference evidence="1" key="1">
    <citation type="submission" date="2014-11" db="EMBL/GenBank/DDBJ databases">
        <authorList>
            <person name="Amaro Gonzalez C."/>
        </authorList>
    </citation>
    <scope>NUCLEOTIDE SEQUENCE</scope>
</reference>
<reference evidence="1" key="2">
    <citation type="journal article" date="2015" name="Fish Shellfish Immunol.">
        <title>Early steps in the European eel (Anguilla anguilla)-Vibrio vulnificus interaction in the gills: Role of the RtxA13 toxin.</title>
        <authorList>
            <person name="Callol A."/>
            <person name="Pajuelo D."/>
            <person name="Ebbesson L."/>
            <person name="Teles M."/>
            <person name="MacKenzie S."/>
            <person name="Amaro C."/>
        </authorList>
    </citation>
    <scope>NUCLEOTIDE SEQUENCE</scope>
</reference>
<dbReference type="EMBL" id="GBXM01024426">
    <property type="protein sequence ID" value="JAH84151.1"/>
    <property type="molecule type" value="Transcribed_RNA"/>
</dbReference>
<sequence>MGHPIIGHLLYAPLHRMRLYF</sequence>
<name>A0A0E9W1E2_ANGAN</name>